<keyword evidence="2" id="KW-1185">Reference proteome</keyword>
<reference evidence="1 2" key="1">
    <citation type="submission" date="2024-08" db="EMBL/GenBank/DDBJ databases">
        <title>Two novel Cytobacillus novel species.</title>
        <authorList>
            <person name="Liu G."/>
        </authorList>
    </citation>
    <scope>NUCLEOTIDE SEQUENCE [LARGE SCALE GENOMIC DNA]</scope>
    <source>
        <strain evidence="1 2">FJAT-53684</strain>
    </source>
</reference>
<evidence type="ECO:0000313" key="2">
    <source>
        <dbReference type="Proteomes" id="UP001601058"/>
    </source>
</evidence>
<protein>
    <submittedName>
        <fullName evidence="1">Uncharacterized protein</fullName>
    </submittedName>
</protein>
<proteinExistence type="predicted"/>
<organism evidence="1 2">
    <name type="scientific">Cytobacillus mangrovibacter</name>
    <dbReference type="NCBI Taxonomy" id="3299024"/>
    <lineage>
        <taxon>Bacteria</taxon>
        <taxon>Bacillati</taxon>
        <taxon>Bacillota</taxon>
        <taxon>Bacilli</taxon>
        <taxon>Bacillales</taxon>
        <taxon>Bacillaceae</taxon>
        <taxon>Cytobacillus</taxon>
    </lineage>
</organism>
<name>A0ABW6K5W0_9BACI</name>
<sequence>MATDTESVVIYFGYATADCCFLISPKRLVEWSEQPRVEINFYPIILKAAKFAKRSLF</sequence>
<dbReference type="Proteomes" id="UP001601058">
    <property type="component" value="Unassembled WGS sequence"/>
</dbReference>
<dbReference type="EMBL" id="JBIACJ010000018">
    <property type="protein sequence ID" value="MFE8698690.1"/>
    <property type="molecule type" value="Genomic_DNA"/>
</dbReference>
<gene>
    <name evidence="1" type="ORF">ACFYKT_20565</name>
</gene>
<evidence type="ECO:0000313" key="1">
    <source>
        <dbReference type="EMBL" id="MFE8698690.1"/>
    </source>
</evidence>
<accession>A0ABW6K5W0</accession>
<comment type="caution">
    <text evidence="1">The sequence shown here is derived from an EMBL/GenBank/DDBJ whole genome shotgun (WGS) entry which is preliminary data.</text>
</comment>